<reference evidence="3" key="1">
    <citation type="journal article" date="2005" name="Int. J. Syst. Evol. Microbiol.">
        <title>Methanofollis formosanus sp. nov., isolated from a fish pond.</title>
        <authorList>
            <person name="Wu S.Y."/>
            <person name="Chen S.C."/>
            <person name="Lai M.C."/>
        </authorList>
    </citation>
    <scope>NUCLEOTIDE SEQUENCE</scope>
    <source>
        <strain evidence="3">ML15</strain>
    </source>
</reference>
<feature type="transmembrane region" description="Helical" evidence="1">
    <location>
        <begin position="21"/>
        <end position="38"/>
    </location>
</feature>
<feature type="transmembrane region" description="Helical" evidence="1">
    <location>
        <begin position="355"/>
        <end position="371"/>
    </location>
</feature>
<keyword evidence="1" id="KW-0472">Membrane</keyword>
<evidence type="ECO:0000256" key="1">
    <source>
        <dbReference type="SAM" id="Phobius"/>
    </source>
</evidence>
<dbReference type="EMBL" id="CP037968">
    <property type="protein sequence ID" value="QYZ79952.1"/>
    <property type="molecule type" value="Genomic_DNA"/>
</dbReference>
<gene>
    <name evidence="3" type="ORF">E2N92_11225</name>
</gene>
<dbReference type="Proteomes" id="UP000826709">
    <property type="component" value="Chromosome"/>
</dbReference>
<keyword evidence="1" id="KW-0812">Transmembrane</keyword>
<evidence type="ECO:0000313" key="4">
    <source>
        <dbReference type="Proteomes" id="UP000826709"/>
    </source>
</evidence>
<dbReference type="PANTHER" id="PTHR41710">
    <property type="entry name" value="GLYCOSYL TRANSFERASE, FAMILY 39"/>
    <property type="match status" value="1"/>
</dbReference>
<dbReference type="RefSeq" id="WP_220681260.1">
    <property type="nucleotide sequence ID" value="NZ_CP037968.1"/>
</dbReference>
<dbReference type="Pfam" id="PF13231">
    <property type="entry name" value="PMT_2"/>
    <property type="match status" value="1"/>
</dbReference>
<dbReference type="InterPro" id="IPR038731">
    <property type="entry name" value="RgtA/B/C-like"/>
</dbReference>
<feature type="transmembrane region" description="Helical" evidence="1">
    <location>
        <begin position="217"/>
        <end position="235"/>
    </location>
</feature>
<proteinExistence type="predicted"/>
<evidence type="ECO:0000259" key="2">
    <source>
        <dbReference type="Pfam" id="PF13231"/>
    </source>
</evidence>
<evidence type="ECO:0000313" key="3">
    <source>
        <dbReference type="EMBL" id="QYZ79952.1"/>
    </source>
</evidence>
<keyword evidence="1" id="KW-1133">Transmembrane helix</keyword>
<feature type="transmembrane region" description="Helical" evidence="1">
    <location>
        <begin position="145"/>
        <end position="162"/>
    </location>
</feature>
<reference evidence="3" key="2">
    <citation type="submission" date="2019-03" db="EMBL/GenBank/DDBJ databases">
        <authorList>
            <person name="Chen S.-C."/>
            <person name="Wu S.-Y."/>
            <person name="Lai M.-C."/>
        </authorList>
    </citation>
    <scope>NUCLEOTIDE SEQUENCE</scope>
    <source>
        <strain evidence="3">ML15</strain>
    </source>
</reference>
<organism evidence="3 4">
    <name type="scientific">Methanofollis formosanus</name>
    <dbReference type="NCBI Taxonomy" id="299308"/>
    <lineage>
        <taxon>Archaea</taxon>
        <taxon>Methanobacteriati</taxon>
        <taxon>Methanobacteriota</taxon>
        <taxon>Stenosarchaea group</taxon>
        <taxon>Methanomicrobia</taxon>
        <taxon>Methanomicrobiales</taxon>
        <taxon>Methanomicrobiaceae</taxon>
        <taxon>Methanofollis</taxon>
    </lineage>
</organism>
<feature type="transmembrane region" description="Helical" evidence="1">
    <location>
        <begin position="266"/>
        <end position="292"/>
    </location>
</feature>
<dbReference type="OrthoDB" id="313515at2157"/>
<feature type="transmembrane region" description="Helical" evidence="1">
    <location>
        <begin position="378"/>
        <end position="399"/>
    </location>
</feature>
<dbReference type="KEGG" id="mfk:E2N92_11225"/>
<name>A0A8G1EHF9_9EURY</name>
<keyword evidence="4" id="KW-1185">Reference proteome</keyword>
<dbReference type="NCBIfam" id="TIGR03663">
    <property type="entry name" value="flippase activity-associated protein Agl23"/>
    <property type="match status" value="1"/>
</dbReference>
<dbReference type="InterPro" id="IPR019962">
    <property type="entry name" value="CHP03663"/>
</dbReference>
<feature type="domain" description="Glycosyltransferase RgtA/B/C/D-like" evidence="2">
    <location>
        <begin position="70"/>
        <end position="225"/>
    </location>
</feature>
<sequence>MSGGPALGSAKKIHQFLSFERIFFLILILAAVLRFAFLDLKLFHHDEAIHAWFSYKLLTEGTYLYDPSYHGPLLYYVTSGMFALFGDSDLVGRLVPALLGTLVVALVWPLHRLGYLDRRQTLVAAFFLAISPEMVYFSRFLRNDIFILFLTFVLLLALLLYFEREQLRWAALAGLATGLGLACKENMPIVLGIFGVYILYLLWSKKVPLPARWKRDLIVGTLVMAGVIVLFYSSFGAHPERVLTWIPDAVSHWWAMHEQERIGGPFFFYILLFILYELPIFILAAVGVGQFLRAGKTQGEKDSMYHLVRTSLQQAGLSVPEMRTFDKKEEFFRFCIVWMVLSLAAYAYIGEKVPWLILHQLLPMVFVATYAMTKRKALIALASVLFLAPVLWHVAYVPADVNEPIVQVQNSEDMREVMAFIDDANATAIASDRYWPLPWYYRGDKAEKISYYGRKIDESTFRSGKFDVVVTSDEDTYESLPGFEKRPYNLNYWFSWYDNKDRLLDYYFKRDGKMGNMRLEVFVRNTSAV</sequence>
<feature type="transmembrane region" description="Helical" evidence="1">
    <location>
        <begin position="189"/>
        <end position="205"/>
    </location>
</feature>
<dbReference type="PANTHER" id="PTHR41710:SF2">
    <property type="entry name" value="GLYCOSYL TRANSFERASE FAMILY 39_83 DOMAIN-CONTAINING PROTEIN"/>
    <property type="match status" value="1"/>
</dbReference>
<dbReference type="AlphaFoldDB" id="A0A8G1EHF9"/>
<feature type="transmembrane region" description="Helical" evidence="1">
    <location>
        <begin position="331"/>
        <end position="349"/>
    </location>
</feature>
<accession>A0A8G1EHF9</accession>
<feature type="transmembrane region" description="Helical" evidence="1">
    <location>
        <begin position="90"/>
        <end position="110"/>
    </location>
</feature>
<protein>
    <submittedName>
        <fullName evidence="3">TIGR03663 family protein</fullName>
    </submittedName>
</protein>